<keyword evidence="3" id="KW-1185">Reference proteome</keyword>
<dbReference type="EMBL" id="CAJVPG010000452">
    <property type="protein sequence ID" value="CAG8426844.1"/>
    <property type="molecule type" value="Genomic_DNA"/>
</dbReference>
<name>A0A9W4NYW1_9EURO</name>
<sequence>MAVLTELLNSPYVVQGASVALLVVLFTFIWDDIVDEIPHRRIPLVGRTWGDITNKKARSRFVQSSRALIAEGFAKVGLQIKSLSFGVTQGNRWDVDRS</sequence>
<keyword evidence="1" id="KW-0812">Transmembrane</keyword>
<evidence type="ECO:0000313" key="2">
    <source>
        <dbReference type="EMBL" id="CAG8426844.1"/>
    </source>
</evidence>
<evidence type="ECO:0000313" key="3">
    <source>
        <dbReference type="Proteomes" id="UP001152649"/>
    </source>
</evidence>
<organism evidence="2 3">
    <name type="scientific">Penicillium salamii</name>
    <dbReference type="NCBI Taxonomy" id="1612424"/>
    <lineage>
        <taxon>Eukaryota</taxon>
        <taxon>Fungi</taxon>
        <taxon>Dikarya</taxon>
        <taxon>Ascomycota</taxon>
        <taxon>Pezizomycotina</taxon>
        <taxon>Eurotiomycetes</taxon>
        <taxon>Eurotiomycetidae</taxon>
        <taxon>Eurotiales</taxon>
        <taxon>Aspergillaceae</taxon>
        <taxon>Penicillium</taxon>
    </lineage>
</organism>
<dbReference type="Proteomes" id="UP001152649">
    <property type="component" value="Unassembled WGS sequence"/>
</dbReference>
<protein>
    <submittedName>
        <fullName evidence="2">Uncharacterized protein</fullName>
    </submittedName>
</protein>
<dbReference type="AlphaFoldDB" id="A0A9W4NYW1"/>
<reference evidence="2" key="1">
    <citation type="submission" date="2021-07" db="EMBL/GenBank/DDBJ databases">
        <authorList>
            <person name="Branca A.L. A."/>
        </authorList>
    </citation>
    <scope>NUCLEOTIDE SEQUENCE</scope>
</reference>
<evidence type="ECO:0000256" key="1">
    <source>
        <dbReference type="SAM" id="Phobius"/>
    </source>
</evidence>
<dbReference type="OrthoDB" id="10279513at2759"/>
<comment type="caution">
    <text evidence="2">The sequence shown here is derived from an EMBL/GenBank/DDBJ whole genome shotgun (WGS) entry which is preliminary data.</text>
</comment>
<keyword evidence="1" id="KW-0472">Membrane</keyword>
<gene>
    <name evidence="2" type="ORF">PSALAMII_LOCUS10526</name>
</gene>
<feature type="transmembrane region" description="Helical" evidence="1">
    <location>
        <begin position="12"/>
        <end position="30"/>
    </location>
</feature>
<keyword evidence="1" id="KW-1133">Transmembrane helix</keyword>
<accession>A0A9W4NYW1</accession>
<proteinExistence type="predicted"/>